<evidence type="ECO:0000313" key="2">
    <source>
        <dbReference type="Proteomes" id="UP000054279"/>
    </source>
</evidence>
<accession>A0A0C9UN23</accession>
<protein>
    <submittedName>
        <fullName evidence="1">Uncharacterized protein</fullName>
    </submittedName>
</protein>
<keyword evidence="2" id="KW-1185">Reference proteome</keyword>
<name>A0A0C9UN23_SPHS4</name>
<proteinExistence type="predicted"/>
<evidence type="ECO:0000313" key="1">
    <source>
        <dbReference type="EMBL" id="KIJ26700.1"/>
    </source>
</evidence>
<dbReference type="AlphaFoldDB" id="A0A0C9UN23"/>
<organism evidence="1 2">
    <name type="scientific">Sphaerobolus stellatus (strain SS14)</name>
    <dbReference type="NCBI Taxonomy" id="990650"/>
    <lineage>
        <taxon>Eukaryota</taxon>
        <taxon>Fungi</taxon>
        <taxon>Dikarya</taxon>
        <taxon>Basidiomycota</taxon>
        <taxon>Agaricomycotina</taxon>
        <taxon>Agaricomycetes</taxon>
        <taxon>Phallomycetidae</taxon>
        <taxon>Geastrales</taxon>
        <taxon>Sphaerobolaceae</taxon>
        <taxon>Sphaerobolus</taxon>
    </lineage>
</organism>
<sequence>MTFIPCQIIADLQFHNQSHPGADTVPKQITAKWENMVPPQQPTLLQQHPQITTHVAFGVQQGNHWFTVIFYHTFQYVYVFNRIFLETQQEKKTRDNWTVWKGPQLWTMVADLMNWNPGPIPDNIRALSSFGNGSDCGVELTEILIDLILNTGMRIDEREIWPLKPHLSCSHVFQEQMLYQILPSVNEAYQFWKANHNLNIPEVTHWNNDIVMDQTKHQFESGLENIKSIQDIMQSLARQRMACHSGTLTPHSKLEPPQVVSFQSPLDPPGHQDPDLNLPIPHDGVDILTCNFQNIVQQKRHTKAPLIDMSRVKRKIIRIDPDFDDYNTGPIIQETMGVPHHIKNFLIFNPIQLDPLSIWSLWTDYGY</sequence>
<dbReference type="Proteomes" id="UP000054279">
    <property type="component" value="Unassembled WGS sequence"/>
</dbReference>
<dbReference type="HOGENOM" id="CLU_671156_0_0_1"/>
<dbReference type="EMBL" id="KN837360">
    <property type="protein sequence ID" value="KIJ26700.1"/>
    <property type="molecule type" value="Genomic_DNA"/>
</dbReference>
<reference evidence="1 2" key="1">
    <citation type="submission" date="2014-06" db="EMBL/GenBank/DDBJ databases">
        <title>Evolutionary Origins and Diversification of the Mycorrhizal Mutualists.</title>
        <authorList>
            <consortium name="DOE Joint Genome Institute"/>
            <consortium name="Mycorrhizal Genomics Consortium"/>
            <person name="Kohler A."/>
            <person name="Kuo A."/>
            <person name="Nagy L.G."/>
            <person name="Floudas D."/>
            <person name="Copeland A."/>
            <person name="Barry K.W."/>
            <person name="Cichocki N."/>
            <person name="Veneault-Fourrey C."/>
            <person name="LaButti K."/>
            <person name="Lindquist E.A."/>
            <person name="Lipzen A."/>
            <person name="Lundell T."/>
            <person name="Morin E."/>
            <person name="Murat C."/>
            <person name="Riley R."/>
            <person name="Ohm R."/>
            <person name="Sun H."/>
            <person name="Tunlid A."/>
            <person name="Henrissat B."/>
            <person name="Grigoriev I.V."/>
            <person name="Hibbett D.S."/>
            <person name="Martin F."/>
        </authorList>
    </citation>
    <scope>NUCLEOTIDE SEQUENCE [LARGE SCALE GENOMIC DNA]</scope>
    <source>
        <strain evidence="1 2">SS14</strain>
    </source>
</reference>
<gene>
    <name evidence="1" type="ORF">M422DRAFT_272209</name>
</gene>